<reference evidence="4" key="1">
    <citation type="submission" date="2016-03" db="EMBL/GenBank/DDBJ databases">
        <authorList>
            <person name="Ploux O."/>
        </authorList>
    </citation>
    <scope>NUCLEOTIDE SEQUENCE [LARGE SCALE GENOMIC DNA]</scope>
    <source>
        <strain evidence="4">UK7</strain>
    </source>
</reference>
<comment type="similarity">
    <text evidence="1">Belongs to the peptidase M20A family.</text>
</comment>
<evidence type="ECO:0000313" key="4">
    <source>
        <dbReference type="Proteomes" id="UP000178129"/>
    </source>
</evidence>
<accession>A0A1E1LC33</accession>
<proteinExistence type="inferred from homology"/>
<dbReference type="Pfam" id="PF01546">
    <property type="entry name" value="Peptidase_M20"/>
    <property type="match status" value="1"/>
</dbReference>
<dbReference type="FunFam" id="3.30.70.360:FF:000017">
    <property type="entry name" value="Amidohydrolase, putative"/>
    <property type="match status" value="1"/>
</dbReference>
<keyword evidence="4" id="KW-1185">Reference proteome</keyword>
<dbReference type="AlphaFoldDB" id="A0A1E1LC33"/>
<dbReference type="SUPFAM" id="SSF53187">
    <property type="entry name" value="Zn-dependent exopeptidases"/>
    <property type="match status" value="1"/>
</dbReference>
<feature type="domain" description="Peptidase M20 dimerisation" evidence="2">
    <location>
        <begin position="256"/>
        <end position="352"/>
    </location>
</feature>
<dbReference type="Gene3D" id="3.40.630.10">
    <property type="entry name" value="Zn peptidases"/>
    <property type="match status" value="1"/>
</dbReference>
<name>A0A1E1LC33_9HELO</name>
<keyword evidence="3" id="KW-0378">Hydrolase</keyword>
<dbReference type="InterPro" id="IPR017439">
    <property type="entry name" value="Amidohydrolase"/>
</dbReference>
<evidence type="ECO:0000313" key="3">
    <source>
        <dbReference type="EMBL" id="CZT08085.1"/>
    </source>
</evidence>
<evidence type="ECO:0000259" key="2">
    <source>
        <dbReference type="Pfam" id="PF07687"/>
    </source>
</evidence>
<dbReference type="NCBIfam" id="TIGR01891">
    <property type="entry name" value="amidohydrolases"/>
    <property type="match status" value="1"/>
</dbReference>
<dbReference type="STRING" id="914237.A0A1E1LC33"/>
<dbReference type="Proteomes" id="UP000178129">
    <property type="component" value="Unassembled WGS sequence"/>
</dbReference>
<dbReference type="InterPro" id="IPR036264">
    <property type="entry name" value="Bact_exopeptidase_dim_dom"/>
</dbReference>
<dbReference type="EMBL" id="FJUW01000045">
    <property type="protein sequence ID" value="CZT08085.1"/>
    <property type="molecule type" value="Genomic_DNA"/>
</dbReference>
<sequence>MEDLRSLSLLVEMHFDMIDELEGARHGAENEDEGKCIDQMTVEQFHHTNQSICLSAKEILEGYRPDLESYEKLYTHLHQNPGLSLQEHLAAEAAAHHLRALEGFDVRTDIGGTGLVGILRNGSGPTILLRADTDALPVKERTGLPYASEKREVDVEDGIEKSVMHACGHDMHITCMLAAASTLSSARDNWRGTLIILFQPNEERAGGAKAMIADGLYDPKKHNCPVPEIVLGQHVMPFPSGTVGTRVGSFASAADSFRVTVYGRGGHASQPHRTIDPVVLAAHIIVRLQTVVSREVDPREAAVVTVGSVQSGMTENIISDEAVIKINVRTVTPETRTKVLAATKRIVKAECEASASPKPPLWASTSSFPFTINDSSTTETVQSAFTDYFGDKHDSKCNPLGGSEDFSILATEAPDGKGGRGVPYCYWVFGGTDEEFWKRKEKEGRLEDVPINHSAYFAPVVQPTLRTGVDALVVGALAFLGKRRWERNRGFLEDEWEE</sequence>
<protein>
    <submittedName>
        <fullName evidence="3">Probable hippurate hydrolase</fullName>
    </submittedName>
</protein>
<dbReference type="Gene3D" id="3.30.70.360">
    <property type="match status" value="1"/>
</dbReference>
<organism evidence="3 4">
    <name type="scientific">Rhynchosporium graminicola</name>
    <dbReference type="NCBI Taxonomy" id="2792576"/>
    <lineage>
        <taxon>Eukaryota</taxon>
        <taxon>Fungi</taxon>
        <taxon>Dikarya</taxon>
        <taxon>Ascomycota</taxon>
        <taxon>Pezizomycotina</taxon>
        <taxon>Leotiomycetes</taxon>
        <taxon>Helotiales</taxon>
        <taxon>Ploettnerulaceae</taxon>
        <taxon>Rhynchosporium</taxon>
    </lineage>
</organism>
<dbReference type="PANTHER" id="PTHR11014">
    <property type="entry name" value="PEPTIDASE M20 FAMILY MEMBER"/>
    <property type="match status" value="1"/>
</dbReference>
<gene>
    <name evidence="3" type="ORF">RCO7_09580</name>
</gene>
<dbReference type="InterPro" id="IPR002933">
    <property type="entry name" value="Peptidase_M20"/>
</dbReference>
<evidence type="ECO:0000256" key="1">
    <source>
        <dbReference type="ARBA" id="ARBA00006247"/>
    </source>
</evidence>
<dbReference type="InterPro" id="IPR011650">
    <property type="entry name" value="Peptidase_M20_dimer"/>
</dbReference>
<comment type="caution">
    <text evidence="3">The sequence shown here is derived from an EMBL/GenBank/DDBJ whole genome shotgun (WGS) entry which is preliminary data.</text>
</comment>
<dbReference type="Pfam" id="PF07687">
    <property type="entry name" value="M20_dimer"/>
    <property type="match status" value="1"/>
</dbReference>
<dbReference type="InParanoid" id="A0A1E1LC33"/>
<dbReference type="SUPFAM" id="SSF55031">
    <property type="entry name" value="Bacterial exopeptidase dimerisation domain"/>
    <property type="match status" value="1"/>
</dbReference>
<dbReference type="PANTHER" id="PTHR11014:SF63">
    <property type="entry name" value="METALLOPEPTIDASE, PUTATIVE (AFU_ORTHOLOGUE AFUA_6G09600)-RELATED"/>
    <property type="match status" value="1"/>
</dbReference>
<dbReference type="GO" id="GO:0016787">
    <property type="term" value="F:hydrolase activity"/>
    <property type="evidence" value="ECO:0007669"/>
    <property type="project" value="UniProtKB-KW"/>
</dbReference>